<proteinExistence type="predicted"/>
<dbReference type="AlphaFoldDB" id="A0A835VBC8"/>
<evidence type="ECO:0000313" key="3">
    <source>
        <dbReference type="Proteomes" id="UP000639772"/>
    </source>
</evidence>
<accession>A0A835VBC8</accession>
<sequence>MDEWKELEKEPQSAVRKFNKKELGEASRNSEDSSCDKPERRINRKKELKRCSKDLFRAEKRSGGRRN</sequence>
<comment type="caution">
    <text evidence="2">The sequence shown here is derived from an EMBL/GenBank/DDBJ whole genome shotgun (WGS) entry which is preliminary data.</text>
</comment>
<dbReference type="EMBL" id="JADCNM010000003">
    <property type="protein sequence ID" value="KAG0490031.1"/>
    <property type="molecule type" value="Genomic_DNA"/>
</dbReference>
<protein>
    <submittedName>
        <fullName evidence="2">Uncharacterized protein</fullName>
    </submittedName>
</protein>
<dbReference type="Proteomes" id="UP000639772">
    <property type="component" value="Chromosome 3"/>
</dbReference>
<reference evidence="2 3" key="1">
    <citation type="journal article" date="2020" name="Nat. Food">
        <title>A phased Vanilla planifolia genome enables genetic improvement of flavour and production.</title>
        <authorList>
            <person name="Hasing T."/>
            <person name="Tang H."/>
            <person name="Brym M."/>
            <person name="Khazi F."/>
            <person name="Huang T."/>
            <person name="Chambers A.H."/>
        </authorList>
    </citation>
    <scope>NUCLEOTIDE SEQUENCE [LARGE SCALE GENOMIC DNA]</scope>
    <source>
        <tissue evidence="2">Leaf</tissue>
    </source>
</reference>
<evidence type="ECO:0000256" key="1">
    <source>
        <dbReference type="SAM" id="MobiDB-lite"/>
    </source>
</evidence>
<feature type="region of interest" description="Disordered" evidence="1">
    <location>
        <begin position="1"/>
        <end position="48"/>
    </location>
</feature>
<organism evidence="2 3">
    <name type="scientific">Vanilla planifolia</name>
    <name type="common">Vanilla</name>
    <dbReference type="NCBI Taxonomy" id="51239"/>
    <lineage>
        <taxon>Eukaryota</taxon>
        <taxon>Viridiplantae</taxon>
        <taxon>Streptophyta</taxon>
        <taxon>Embryophyta</taxon>
        <taxon>Tracheophyta</taxon>
        <taxon>Spermatophyta</taxon>
        <taxon>Magnoliopsida</taxon>
        <taxon>Liliopsida</taxon>
        <taxon>Asparagales</taxon>
        <taxon>Orchidaceae</taxon>
        <taxon>Vanilloideae</taxon>
        <taxon>Vanilleae</taxon>
        <taxon>Vanilla</taxon>
    </lineage>
</organism>
<name>A0A835VBC8_VANPL</name>
<feature type="compositionally biased region" description="Basic and acidic residues" evidence="1">
    <location>
        <begin position="1"/>
        <end position="11"/>
    </location>
</feature>
<evidence type="ECO:0000313" key="2">
    <source>
        <dbReference type="EMBL" id="KAG0490031.1"/>
    </source>
</evidence>
<gene>
    <name evidence="2" type="ORF">HPP92_006894</name>
</gene>
<feature type="compositionally biased region" description="Basic and acidic residues" evidence="1">
    <location>
        <begin position="20"/>
        <end position="41"/>
    </location>
</feature>